<evidence type="ECO:0000313" key="3">
    <source>
        <dbReference type="EMBL" id="OQR86366.1"/>
    </source>
</evidence>
<proteinExistence type="predicted"/>
<dbReference type="SUPFAM" id="SSF101447">
    <property type="entry name" value="Formin homology 2 domain (FH2 domain)"/>
    <property type="match status" value="1"/>
</dbReference>
<sequence length="1045" mass="115830">MAFLADLKRTTGGPGANPLLGGIGKKPSANFARALNLPTTPLFPTTTAKKADDDGHDGTFKTPLAKSAIEILLELERKQEEEERLRGGHDTDDDEPTTRTTIRGKQPLARQNALPVPQAPKAAPLEDMVKKRRPTKNGKAKKVAPPTKNPTLEEMMKSRQAAADTTGAPRNAMLEEMMKKRNASKSGGTPKKEPPKNAMLEEMMQKRAPSTPIEEPPTPVPEEPPPAPASRNAMLEEMMRKRAPATEEPAPTPPSRNAMLEEMMKKRAPAAPAVEETSPAPSSRNAMLEEMMKQRAPAAEEPAPAPSSRNAMLEEMMKKRAPAAPAAEATPPAPSSRNAMLEEMMKKRAPAAPPADEPAPPASRNAMLEEMMKKRAPAAEEPAPSSRNAMLEEMMKKRAPAAPASGGGKNAMLEEMMKKRAPAAAAEEVPAPSRNAMLEEMMKKRAPAAPASGGGKNAMLEEMMKKRGGDTPEATPEEAEASAAVPLRDDPKYSKYFLMLKRGLPRPAVQHKMIQESVDPNILDMDPNLPFKLPTLAEDPVYSKYYKMLKTGLPKEVVQHKLAADGISARLLDLDPSHPTVPKNKIDEAFRQHQLAVIEKYKIMLKRGLPEPAVQHKMKMDGVDPNWLYPEKAPAIATGANFARRMTKPDSIRKKLHWFVLSKDNLSGNSATLWKQTSQVQLSTASVEALEKTFVKSLKEDEAPKPKNFQRQESFRGGAPSKISLLDMKKAQNIAITLARIKIPFDRIKTEILDMNPTIMSSMHLKALIDLWPDDKEMDTIRKYPGDVNMLGTAERFCHEMRDTPRFTDKMHCLVYKQEFPSRSHELHETILLVQRCVHQICDSTELRDILLLVLRIGNLLNFGKEAEETQVAPGFSLSSLVKLSQTKAFIGQTTLLQFLVETVDRDAPELAKFEDEIGLLERASRILIPQLHQEKKALETGHALLVAEAEKIEDEEGEGNLTAAAIRNFADKSEMELKDLTHQLSTLADRKKQFLEYFGEQGDYELDEMFSALWAFTEEFRVVHRKFLLKKARSKAKPAAAECA</sequence>
<dbReference type="SMART" id="SM00498">
    <property type="entry name" value="FH2"/>
    <property type="match status" value="1"/>
</dbReference>
<dbReference type="InterPro" id="IPR019309">
    <property type="entry name" value="WASHC3"/>
</dbReference>
<dbReference type="PANTHER" id="PTHR45725">
    <property type="entry name" value="FORMIN HOMOLOGY 2 FAMILY MEMBER"/>
    <property type="match status" value="1"/>
</dbReference>
<dbReference type="Gene3D" id="1.20.58.2220">
    <property type="entry name" value="Formin, FH2 domain"/>
    <property type="match status" value="1"/>
</dbReference>
<dbReference type="Pfam" id="PF10152">
    <property type="entry name" value="CCDC53"/>
    <property type="match status" value="2"/>
</dbReference>
<feature type="compositionally biased region" description="Pro residues" evidence="1">
    <location>
        <begin position="214"/>
        <end position="228"/>
    </location>
</feature>
<feature type="domain" description="FH2" evidence="2">
    <location>
        <begin position="643"/>
        <end position="1045"/>
    </location>
</feature>
<organism evidence="3 4">
    <name type="scientific">Achlya hypogyna</name>
    <name type="common">Oomycete</name>
    <name type="synonym">Protoachlya hypogyna</name>
    <dbReference type="NCBI Taxonomy" id="1202772"/>
    <lineage>
        <taxon>Eukaryota</taxon>
        <taxon>Sar</taxon>
        <taxon>Stramenopiles</taxon>
        <taxon>Oomycota</taxon>
        <taxon>Saprolegniomycetes</taxon>
        <taxon>Saprolegniales</taxon>
        <taxon>Achlyaceae</taxon>
        <taxon>Achlya</taxon>
    </lineage>
</organism>
<dbReference type="InterPro" id="IPR051425">
    <property type="entry name" value="Formin_Homology"/>
</dbReference>
<dbReference type="Proteomes" id="UP000243579">
    <property type="component" value="Unassembled WGS sequence"/>
</dbReference>
<dbReference type="EMBL" id="JNBR01001512">
    <property type="protein sequence ID" value="OQR86366.1"/>
    <property type="molecule type" value="Genomic_DNA"/>
</dbReference>
<dbReference type="InterPro" id="IPR015425">
    <property type="entry name" value="FH2_Formin"/>
</dbReference>
<evidence type="ECO:0000313" key="4">
    <source>
        <dbReference type="Proteomes" id="UP000243579"/>
    </source>
</evidence>
<dbReference type="AlphaFoldDB" id="A0A1V9YL23"/>
<dbReference type="Pfam" id="PF02181">
    <property type="entry name" value="FH2"/>
    <property type="match status" value="1"/>
</dbReference>
<dbReference type="PROSITE" id="PS51444">
    <property type="entry name" value="FH2"/>
    <property type="match status" value="1"/>
</dbReference>
<feature type="compositionally biased region" description="Basic residues" evidence="1">
    <location>
        <begin position="130"/>
        <end position="142"/>
    </location>
</feature>
<dbReference type="InterPro" id="IPR042201">
    <property type="entry name" value="FH2_Formin_sf"/>
</dbReference>
<feature type="compositionally biased region" description="Pro residues" evidence="1">
    <location>
        <begin position="351"/>
        <end position="361"/>
    </location>
</feature>
<accession>A0A1V9YL23</accession>
<dbReference type="GO" id="GO:0071203">
    <property type="term" value="C:WASH complex"/>
    <property type="evidence" value="ECO:0007669"/>
    <property type="project" value="InterPro"/>
</dbReference>
<evidence type="ECO:0000259" key="2">
    <source>
        <dbReference type="PROSITE" id="PS51444"/>
    </source>
</evidence>
<dbReference type="PANTHER" id="PTHR45725:SF1">
    <property type="entry name" value="DISHEVELLED ASSOCIATED ACTIVATOR OF MORPHOGENESIS, ISOFORM D"/>
    <property type="match status" value="1"/>
</dbReference>
<keyword evidence="4" id="KW-1185">Reference proteome</keyword>
<feature type="compositionally biased region" description="Basic and acidic residues" evidence="1">
    <location>
        <begin position="79"/>
        <end position="90"/>
    </location>
</feature>
<evidence type="ECO:0000256" key="1">
    <source>
        <dbReference type="SAM" id="MobiDB-lite"/>
    </source>
</evidence>
<dbReference type="STRING" id="1202772.A0A1V9YL23"/>
<protein>
    <submittedName>
        <fullName evidence="3">Formin-homology 2 domain-containing protein</fullName>
    </submittedName>
</protein>
<comment type="caution">
    <text evidence="3">The sequence shown here is derived from an EMBL/GenBank/DDBJ whole genome shotgun (WGS) entry which is preliminary data.</text>
</comment>
<dbReference type="OrthoDB" id="1668162at2759"/>
<feature type="region of interest" description="Disordered" evidence="1">
    <location>
        <begin position="79"/>
        <end position="409"/>
    </location>
</feature>
<name>A0A1V9YL23_ACHHY</name>
<reference evidence="3 4" key="1">
    <citation type="journal article" date="2014" name="Genome Biol. Evol.">
        <title>The secreted proteins of Achlya hypogyna and Thraustotheca clavata identify the ancestral oomycete secretome and reveal gene acquisitions by horizontal gene transfer.</title>
        <authorList>
            <person name="Misner I."/>
            <person name="Blouin N."/>
            <person name="Leonard G."/>
            <person name="Richards T.A."/>
            <person name="Lane C.E."/>
        </authorList>
    </citation>
    <scope>NUCLEOTIDE SEQUENCE [LARGE SCALE GENOMIC DNA]</scope>
    <source>
        <strain evidence="3 4">ATCC 48635</strain>
    </source>
</reference>
<feature type="region of interest" description="Disordered" evidence="1">
    <location>
        <begin position="1"/>
        <end position="20"/>
    </location>
</feature>
<gene>
    <name evidence="3" type="ORF">ACHHYP_10622</name>
</gene>